<dbReference type="GO" id="GO:0005829">
    <property type="term" value="C:cytosol"/>
    <property type="evidence" value="ECO:0007669"/>
    <property type="project" value="TreeGrafter"/>
</dbReference>
<gene>
    <name evidence="1" type="ORF">H6A13_05550</name>
</gene>
<dbReference type="Proteomes" id="UP000713880">
    <property type="component" value="Unassembled WGS sequence"/>
</dbReference>
<name>A0A939BAA5_9CLOT</name>
<organism evidence="1 2">
    <name type="scientific">Mordavella massiliensis</name>
    <dbReference type="NCBI Taxonomy" id="1871024"/>
    <lineage>
        <taxon>Bacteria</taxon>
        <taxon>Bacillati</taxon>
        <taxon>Bacillota</taxon>
        <taxon>Clostridia</taxon>
        <taxon>Eubacteriales</taxon>
        <taxon>Clostridiaceae</taxon>
        <taxon>Mordavella</taxon>
    </lineage>
</organism>
<dbReference type="AlphaFoldDB" id="A0A939BAA5"/>
<dbReference type="Gene3D" id="1.10.150.240">
    <property type="entry name" value="Putative phosphatase, domain 2"/>
    <property type="match status" value="1"/>
</dbReference>
<sequence length="228" mass="26005">MERQEERVEKAGNKSYEYCFFDLDGTLTDSSSGITNAVRYALDKYGIREPDRRKLYRFIGPPLTESFREFYGFSEERCLEAVRYYREYYRDRGIYENCVYDGMEEVLKVLKQAGRHLVVATSKPEVFARQIISYFHLDPYFEYVAGMELDGGRGTKAEVIEYALEACKVPDRTKVLMIGDREHDVLGAKKAGIDCLGVLYGFGTEEELLTAGASGITATVEGILEYCL</sequence>
<dbReference type="InterPro" id="IPR006439">
    <property type="entry name" value="HAD-SF_hydro_IA"/>
</dbReference>
<dbReference type="InterPro" id="IPR041492">
    <property type="entry name" value="HAD_2"/>
</dbReference>
<evidence type="ECO:0000313" key="1">
    <source>
        <dbReference type="EMBL" id="MBM6826568.1"/>
    </source>
</evidence>
<protein>
    <submittedName>
        <fullName evidence="1">HAD-IA family hydrolase</fullName>
    </submittedName>
</protein>
<dbReference type="InterPro" id="IPR050155">
    <property type="entry name" value="HAD-like_hydrolase_sf"/>
</dbReference>
<keyword evidence="2" id="KW-1185">Reference proteome</keyword>
<comment type="caution">
    <text evidence="1">The sequence shown here is derived from an EMBL/GenBank/DDBJ whole genome shotgun (WGS) entry which is preliminary data.</text>
</comment>
<dbReference type="InterPro" id="IPR023198">
    <property type="entry name" value="PGP-like_dom2"/>
</dbReference>
<dbReference type="NCBIfam" id="TIGR01549">
    <property type="entry name" value="HAD-SF-IA-v1"/>
    <property type="match status" value="1"/>
</dbReference>
<accession>A0A939BAA5</accession>
<keyword evidence="1" id="KW-0378">Hydrolase</keyword>
<dbReference type="Gene3D" id="3.40.50.1000">
    <property type="entry name" value="HAD superfamily/HAD-like"/>
    <property type="match status" value="1"/>
</dbReference>
<proteinExistence type="predicted"/>
<dbReference type="GO" id="GO:0004713">
    <property type="term" value="F:protein tyrosine kinase activity"/>
    <property type="evidence" value="ECO:0007669"/>
    <property type="project" value="TreeGrafter"/>
</dbReference>
<dbReference type="GO" id="GO:0016787">
    <property type="term" value="F:hydrolase activity"/>
    <property type="evidence" value="ECO:0007669"/>
    <property type="project" value="UniProtKB-KW"/>
</dbReference>
<dbReference type="InterPro" id="IPR023214">
    <property type="entry name" value="HAD_sf"/>
</dbReference>
<reference evidence="1" key="2">
    <citation type="journal article" date="2021" name="Sci. Rep.">
        <title>The distribution of antibiotic resistance genes in chicken gut microbiota commensals.</title>
        <authorList>
            <person name="Juricova H."/>
            <person name="Matiasovicova J."/>
            <person name="Kubasova T."/>
            <person name="Cejkova D."/>
            <person name="Rychlik I."/>
        </authorList>
    </citation>
    <scope>NUCLEOTIDE SEQUENCE</scope>
    <source>
        <strain evidence="1">An420c</strain>
    </source>
</reference>
<dbReference type="InterPro" id="IPR036412">
    <property type="entry name" value="HAD-like_sf"/>
</dbReference>
<dbReference type="Pfam" id="PF13419">
    <property type="entry name" value="HAD_2"/>
    <property type="match status" value="1"/>
</dbReference>
<dbReference type="SUPFAM" id="SSF56784">
    <property type="entry name" value="HAD-like"/>
    <property type="match status" value="1"/>
</dbReference>
<dbReference type="PANTHER" id="PTHR43434">
    <property type="entry name" value="PHOSPHOGLYCOLATE PHOSPHATASE"/>
    <property type="match status" value="1"/>
</dbReference>
<dbReference type="EMBL" id="JACJLV010000013">
    <property type="protein sequence ID" value="MBM6826568.1"/>
    <property type="molecule type" value="Genomic_DNA"/>
</dbReference>
<evidence type="ECO:0000313" key="2">
    <source>
        <dbReference type="Proteomes" id="UP000713880"/>
    </source>
</evidence>
<reference evidence="1" key="1">
    <citation type="submission" date="2020-08" db="EMBL/GenBank/DDBJ databases">
        <authorList>
            <person name="Cejkova D."/>
            <person name="Kubasova T."/>
            <person name="Jahodarova E."/>
            <person name="Rychlik I."/>
        </authorList>
    </citation>
    <scope>NUCLEOTIDE SEQUENCE</scope>
    <source>
        <strain evidence="1">An420c</strain>
    </source>
</reference>
<dbReference type="PANTHER" id="PTHR43434:SF20">
    <property type="entry name" value="5'-NUCLEOTIDASE"/>
    <property type="match status" value="1"/>
</dbReference>